<proteinExistence type="predicted"/>
<feature type="coiled-coil region" evidence="1">
    <location>
        <begin position="80"/>
        <end position="107"/>
    </location>
</feature>
<evidence type="ECO:0000256" key="1">
    <source>
        <dbReference type="SAM" id="Coils"/>
    </source>
</evidence>
<dbReference type="RefSeq" id="WP_069311488.1">
    <property type="nucleotide sequence ID" value="NZ_MDTU01000001.1"/>
</dbReference>
<reference evidence="2 3" key="1">
    <citation type="submission" date="2016-08" db="EMBL/GenBank/DDBJ databases">
        <title>Draft genome sequence of Candidatus Piscirickettsia litoralis, from seawater.</title>
        <authorList>
            <person name="Wan X."/>
            <person name="Lee A.J."/>
            <person name="Hou S."/>
            <person name="Donachie S.P."/>
        </authorList>
    </citation>
    <scope>NUCLEOTIDE SEQUENCE [LARGE SCALE GENOMIC DNA]</scope>
    <source>
        <strain evidence="2 3">Y2</strain>
    </source>
</reference>
<accession>A0ABX2ZYI8</accession>
<protein>
    <submittedName>
        <fullName evidence="2">Uncharacterized protein</fullName>
    </submittedName>
</protein>
<organism evidence="2 3">
    <name type="scientific">Piscirickettsia litoralis</name>
    <dbReference type="NCBI Taxonomy" id="1891921"/>
    <lineage>
        <taxon>Bacteria</taxon>
        <taxon>Pseudomonadati</taxon>
        <taxon>Pseudomonadota</taxon>
        <taxon>Gammaproteobacteria</taxon>
        <taxon>Thiotrichales</taxon>
        <taxon>Piscirickettsiaceae</taxon>
        <taxon>Piscirickettsia</taxon>
    </lineage>
</organism>
<keyword evidence="3" id="KW-1185">Reference proteome</keyword>
<evidence type="ECO:0000313" key="2">
    <source>
        <dbReference type="EMBL" id="ODN41686.1"/>
    </source>
</evidence>
<dbReference type="EMBL" id="MDTU01000001">
    <property type="protein sequence ID" value="ODN41686.1"/>
    <property type="molecule type" value="Genomic_DNA"/>
</dbReference>
<sequence>MLTTLWSKRIVIAWIPALLLAQPSCAYVYGGSNFSLGQYPEVDCGFKPIKPQKPYYHDSYAIQAYNNEVMQYNYDIQQYISCVKEYLENAKNDIQRIQDEMQEAIDKANR</sequence>
<comment type="caution">
    <text evidence="2">The sequence shown here is derived from an EMBL/GenBank/DDBJ whole genome shotgun (WGS) entry which is preliminary data.</text>
</comment>
<dbReference type="Proteomes" id="UP000094329">
    <property type="component" value="Unassembled WGS sequence"/>
</dbReference>
<evidence type="ECO:0000313" key="3">
    <source>
        <dbReference type="Proteomes" id="UP000094329"/>
    </source>
</evidence>
<gene>
    <name evidence="2" type="ORF">BGC07_00180</name>
</gene>
<keyword evidence="1" id="KW-0175">Coiled coil</keyword>
<name>A0ABX2ZYI8_9GAMM</name>